<feature type="region of interest" description="Disordered" evidence="2">
    <location>
        <begin position="1252"/>
        <end position="1277"/>
    </location>
</feature>
<gene>
    <name evidence="7" type="ORF">V1264_001166</name>
</gene>
<evidence type="ECO:0000313" key="8">
    <source>
        <dbReference type="Proteomes" id="UP001374579"/>
    </source>
</evidence>
<dbReference type="EMBL" id="JBAMIC010000001">
    <property type="protein sequence ID" value="KAK7115257.1"/>
    <property type="molecule type" value="Genomic_DNA"/>
</dbReference>
<feature type="domain" description="Hydantoinase B/oxoprolinase" evidence="4">
    <location>
        <begin position="738"/>
        <end position="1260"/>
    </location>
</feature>
<sequence>MAAKESKSGGFQFAIDRGGTFTDVWSRCPNGKVRVLKLLSEDPLNYPDAPREAIRRIIQEETGKARPAKEPLDTSQVEWIRMGTTVATNALLERKGERTALVITQGFRDLLYIGNQARPNIFDLAIKMPEELYEEVVEVEERLAVHRDDCQLARPHKDLTGTTGEKLEEWQRVNEEKLRSDLQKVMSQGIRSLAVVLMHAYICPDHEQRVGQIARDMGFTQVSLSSEVMPMVRIVPRGYTACADAYLTPCIKNYVSSFAMGFQGDLKDTQVQFMRSDGGLTPVHAFSGSHAILSGPAGGVVGYAMTTYSKDTGKPVIGFDMGGTSTDVSRYAGSYEHVFETTTAGVTIQAPQLDINTVAAGGGSMLFFRSGMFVVGPESAGAHPGPVCYRKGGPLTITDANLVLGRLLPEYFPHIFGKTEDQPLDSEETHRAFTKLTEQVNTFTVSQGREKMSVEEVAMGFIRVANETMCRPIRALTQAKGHDTSRHVLACFGGAGGQHACAIARSLGMTQVFIHRYAGILSAYGMALADVVHEAQEPCALVYNAGDFGEIDSRVDRLKAECVTKLKQQGFPSERIETQVFLHLRYHGTDCALMVPTENFPATSTSSRHGDFMAAFLERYKTEFGFTLQDRHVTADDVRVRGVGRSAACDDSHVDKASGPAVAEKRIPCYFDDGSKDTPVYLLGKLGAGHRIEGPAIIIDNNSTIVVEPFSTAEITHSGDISITVGSGKVKDVDTQLDAIQLSIFSHRFMSIAEQMGRVLQRTSISTNIKERLDFSCALFGPDGGLVANAPHIPVHLGAMQETVQYQMRSLGDELRDGDVILSNHPLAGGSHLPDLTVITPVFYVGMPRPVFYVASRGHHADIGGITPGSMPPHSTSIHQEGAVFKSFKLVKGGVFQEEAVTAALMEPGKIEGSSGTRNLQDNLSDLRAQVAANQKGIRLVSELMEEYSLPVVQAYMSHIQENAEVAVRDMLKEIARKTRLVTGSTTLTSTDQMDDGSNISLTVNINEKEGTAVFDFSETGYEVHGNCNAPRAVTLSGLIYCLRSMVGHDIPLNQGCLNPVKVIIPQGSLLQPSEHAAVVGGNVLTSQRVVDVILRAFEASAASQGCMNNITFGDKTLGYYETVAGGAGAGPSWHGRSGVHTHMTNTRITDPEILERRYPVVLQCFHLNPGTGGGGAFTGGDGVIREFLFRKPLTLSVLTERRVFAPYGLQGGEDGQRGCNLMIYKDGRIIRLPSKTSINTSPGDVFRLETPGGGGFGGPDSAAANGGEKRGVKRKAPPLQTYVQRGSLYQYQLGQESA</sequence>
<dbReference type="GO" id="GO:0017168">
    <property type="term" value="F:5-oxoprolinase (ATP-hydrolyzing) activity"/>
    <property type="evidence" value="ECO:0007669"/>
    <property type="project" value="TreeGrafter"/>
</dbReference>
<dbReference type="InterPro" id="IPR049517">
    <property type="entry name" value="ACX-like_C"/>
</dbReference>
<feature type="domain" description="Hydantoinase/oxoprolinase N-terminal" evidence="5">
    <location>
        <begin position="13"/>
        <end position="217"/>
    </location>
</feature>
<feature type="domain" description="Acetophenone carboxylase-like C-terminal" evidence="6">
    <location>
        <begin position="551"/>
        <end position="709"/>
    </location>
</feature>
<dbReference type="Pfam" id="PF01968">
    <property type="entry name" value="Hydantoinase_A"/>
    <property type="match status" value="1"/>
</dbReference>
<evidence type="ECO:0000259" key="3">
    <source>
        <dbReference type="Pfam" id="PF01968"/>
    </source>
</evidence>
<dbReference type="Proteomes" id="UP001374579">
    <property type="component" value="Unassembled WGS sequence"/>
</dbReference>
<evidence type="ECO:0000313" key="7">
    <source>
        <dbReference type="EMBL" id="KAK7115257.1"/>
    </source>
</evidence>
<dbReference type="InterPro" id="IPR003692">
    <property type="entry name" value="Hydantoinase_B"/>
</dbReference>
<evidence type="ECO:0000259" key="6">
    <source>
        <dbReference type="Pfam" id="PF19278"/>
    </source>
</evidence>
<dbReference type="Pfam" id="PF19278">
    <property type="entry name" value="Hydant_A_C"/>
    <property type="match status" value="1"/>
</dbReference>
<dbReference type="InterPro" id="IPR002821">
    <property type="entry name" value="Hydantoinase_A"/>
</dbReference>
<keyword evidence="8" id="KW-1185">Reference proteome</keyword>
<feature type="domain" description="Hydantoinase A/oxoprolinase" evidence="3">
    <location>
        <begin position="237"/>
        <end position="534"/>
    </location>
</feature>
<dbReference type="GO" id="GO:0005829">
    <property type="term" value="C:cytosol"/>
    <property type="evidence" value="ECO:0007669"/>
    <property type="project" value="TreeGrafter"/>
</dbReference>
<comment type="similarity">
    <text evidence="1">Belongs to the oxoprolinase family.</text>
</comment>
<evidence type="ECO:0000256" key="1">
    <source>
        <dbReference type="ARBA" id="ARBA00010403"/>
    </source>
</evidence>
<protein>
    <recommendedName>
        <fullName evidence="9">5-oxoprolinase</fullName>
    </recommendedName>
</protein>
<evidence type="ECO:0008006" key="9">
    <source>
        <dbReference type="Google" id="ProtNLM"/>
    </source>
</evidence>
<evidence type="ECO:0000259" key="5">
    <source>
        <dbReference type="Pfam" id="PF05378"/>
    </source>
</evidence>
<dbReference type="InterPro" id="IPR008040">
    <property type="entry name" value="Hydant_A_N"/>
</dbReference>
<evidence type="ECO:0000256" key="2">
    <source>
        <dbReference type="SAM" id="MobiDB-lite"/>
    </source>
</evidence>
<dbReference type="GO" id="GO:0006749">
    <property type="term" value="P:glutathione metabolic process"/>
    <property type="evidence" value="ECO:0007669"/>
    <property type="project" value="TreeGrafter"/>
</dbReference>
<accession>A0AAN9C0T3</accession>
<proteinExistence type="inferred from homology"/>
<dbReference type="Pfam" id="PF05378">
    <property type="entry name" value="Hydant_A_N"/>
    <property type="match status" value="1"/>
</dbReference>
<dbReference type="InterPro" id="IPR045079">
    <property type="entry name" value="Oxoprolinase-like"/>
</dbReference>
<evidence type="ECO:0000259" key="4">
    <source>
        <dbReference type="Pfam" id="PF02538"/>
    </source>
</evidence>
<reference evidence="7 8" key="1">
    <citation type="submission" date="2024-02" db="EMBL/GenBank/DDBJ databases">
        <title>Chromosome-scale genome assembly of the rough periwinkle Littorina saxatilis.</title>
        <authorList>
            <person name="De Jode A."/>
            <person name="Faria R."/>
            <person name="Formenti G."/>
            <person name="Sims Y."/>
            <person name="Smith T.P."/>
            <person name="Tracey A."/>
            <person name="Wood J.M.D."/>
            <person name="Zagrodzka Z.B."/>
            <person name="Johannesson K."/>
            <person name="Butlin R.K."/>
            <person name="Leder E.H."/>
        </authorList>
    </citation>
    <scope>NUCLEOTIDE SEQUENCE [LARGE SCALE GENOMIC DNA]</scope>
    <source>
        <strain evidence="7">Snail1</strain>
        <tissue evidence="7">Muscle</tissue>
    </source>
</reference>
<dbReference type="PANTHER" id="PTHR11365">
    <property type="entry name" value="5-OXOPROLINASE RELATED"/>
    <property type="match status" value="1"/>
</dbReference>
<comment type="caution">
    <text evidence="7">The sequence shown here is derived from an EMBL/GenBank/DDBJ whole genome shotgun (WGS) entry which is preliminary data.</text>
</comment>
<dbReference type="PANTHER" id="PTHR11365:SF2">
    <property type="entry name" value="5-OXOPROLINASE"/>
    <property type="match status" value="1"/>
</dbReference>
<name>A0AAN9C0T3_9CAEN</name>
<organism evidence="7 8">
    <name type="scientific">Littorina saxatilis</name>
    <dbReference type="NCBI Taxonomy" id="31220"/>
    <lineage>
        <taxon>Eukaryota</taxon>
        <taxon>Metazoa</taxon>
        <taxon>Spiralia</taxon>
        <taxon>Lophotrochozoa</taxon>
        <taxon>Mollusca</taxon>
        <taxon>Gastropoda</taxon>
        <taxon>Caenogastropoda</taxon>
        <taxon>Littorinimorpha</taxon>
        <taxon>Littorinoidea</taxon>
        <taxon>Littorinidae</taxon>
        <taxon>Littorina</taxon>
    </lineage>
</organism>
<dbReference type="Pfam" id="PF02538">
    <property type="entry name" value="Hydantoinase_B"/>
    <property type="match status" value="1"/>
</dbReference>